<sequence>MSNLSVTSSRPMEESRYIVEIKFGIPSSIRWANGRGEKKFRQYALLFCSRTTKIVGRVLKSS</sequence>
<organism evidence="1 2">
    <name type="scientific">Dendrobium catenatum</name>
    <dbReference type="NCBI Taxonomy" id="906689"/>
    <lineage>
        <taxon>Eukaryota</taxon>
        <taxon>Viridiplantae</taxon>
        <taxon>Streptophyta</taxon>
        <taxon>Embryophyta</taxon>
        <taxon>Tracheophyta</taxon>
        <taxon>Spermatophyta</taxon>
        <taxon>Magnoliopsida</taxon>
        <taxon>Liliopsida</taxon>
        <taxon>Asparagales</taxon>
        <taxon>Orchidaceae</taxon>
        <taxon>Epidendroideae</taxon>
        <taxon>Malaxideae</taxon>
        <taxon>Dendrobiinae</taxon>
        <taxon>Dendrobium</taxon>
    </lineage>
</organism>
<keyword evidence="2" id="KW-1185">Reference proteome</keyword>
<name>A0A2I0VZ06_9ASPA</name>
<proteinExistence type="predicted"/>
<dbReference type="AlphaFoldDB" id="A0A2I0VZ06"/>
<evidence type="ECO:0000313" key="2">
    <source>
        <dbReference type="Proteomes" id="UP000233837"/>
    </source>
</evidence>
<gene>
    <name evidence="1" type="ORF">MA16_Dca022457</name>
</gene>
<evidence type="ECO:0000313" key="1">
    <source>
        <dbReference type="EMBL" id="PKU68646.1"/>
    </source>
</evidence>
<dbReference type="EMBL" id="KZ503063">
    <property type="protein sequence ID" value="PKU68646.1"/>
    <property type="molecule type" value="Genomic_DNA"/>
</dbReference>
<accession>A0A2I0VZ06</accession>
<protein>
    <submittedName>
        <fullName evidence="1">Uncharacterized protein</fullName>
    </submittedName>
</protein>
<dbReference type="Proteomes" id="UP000233837">
    <property type="component" value="Unassembled WGS sequence"/>
</dbReference>
<reference evidence="1 2" key="2">
    <citation type="journal article" date="2017" name="Nature">
        <title>The Apostasia genome and the evolution of orchids.</title>
        <authorList>
            <person name="Zhang G.Q."/>
            <person name="Liu K.W."/>
            <person name="Li Z."/>
            <person name="Lohaus R."/>
            <person name="Hsiao Y.Y."/>
            <person name="Niu S.C."/>
            <person name="Wang J.Y."/>
            <person name="Lin Y.C."/>
            <person name="Xu Q."/>
            <person name="Chen L.J."/>
            <person name="Yoshida K."/>
            <person name="Fujiwara S."/>
            <person name="Wang Z.W."/>
            <person name="Zhang Y.Q."/>
            <person name="Mitsuda N."/>
            <person name="Wang M."/>
            <person name="Liu G.H."/>
            <person name="Pecoraro L."/>
            <person name="Huang H.X."/>
            <person name="Xiao X.J."/>
            <person name="Lin M."/>
            <person name="Wu X.Y."/>
            <person name="Wu W.L."/>
            <person name="Chen Y.Y."/>
            <person name="Chang S.B."/>
            <person name="Sakamoto S."/>
            <person name="Ohme-Takagi M."/>
            <person name="Yagi M."/>
            <person name="Zeng S.J."/>
            <person name="Shen C.Y."/>
            <person name="Yeh C.M."/>
            <person name="Luo Y.B."/>
            <person name="Tsai W.C."/>
            <person name="Van de Peer Y."/>
            <person name="Liu Z.J."/>
        </authorList>
    </citation>
    <scope>NUCLEOTIDE SEQUENCE [LARGE SCALE GENOMIC DNA]</scope>
    <source>
        <tissue evidence="1">The whole plant</tissue>
    </source>
</reference>
<reference evidence="1 2" key="1">
    <citation type="journal article" date="2016" name="Sci. Rep.">
        <title>The Dendrobium catenatum Lindl. genome sequence provides insights into polysaccharide synthase, floral development and adaptive evolution.</title>
        <authorList>
            <person name="Zhang G.Q."/>
            <person name="Xu Q."/>
            <person name="Bian C."/>
            <person name="Tsai W.C."/>
            <person name="Yeh C.M."/>
            <person name="Liu K.W."/>
            <person name="Yoshida K."/>
            <person name="Zhang L.S."/>
            <person name="Chang S.B."/>
            <person name="Chen F."/>
            <person name="Shi Y."/>
            <person name="Su Y.Y."/>
            <person name="Zhang Y.Q."/>
            <person name="Chen L.J."/>
            <person name="Yin Y."/>
            <person name="Lin M."/>
            <person name="Huang H."/>
            <person name="Deng H."/>
            <person name="Wang Z.W."/>
            <person name="Zhu S.L."/>
            <person name="Zhao X."/>
            <person name="Deng C."/>
            <person name="Niu S.C."/>
            <person name="Huang J."/>
            <person name="Wang M."/>
            <person name="Liu G.H."/>
            <person name="Yang H.J."/>
            <person name="Xiao X.J."/>
            <person name="Hsiao Y.Y."/>
            <person name="Wu W.L."/>
            <person name="Chen Y.Y."/>
            <person name="Mitsuda N."/>
            <person name="Ohme-Takagi M."/>
            <person name="Luo Y.B."/>
            <person name="Van de Peer Y."/>
            <person name="Liu Z.J."/>
        </authorList>
    </citation>
    <scope>NUCLEOTIDE SEQUENCE [LARGE SCALE GENOMIC DNA]</scope>
    <source>
        <tissue evidence="1">The whole plant</tissue>
    </source>
</reference>